<dbReference type="SUPFAM" id="SSF56300">
    <property type="entry name" value="Metallo-dependent phosphatases"/>
    <property type="match status" value="1"/>
</dbReference>
<feature type="domain" description="Calcineurin-like phosphoesterase" evidence="1">
    <location>
        <begin position="14"/>
        <end position="243"/>
    </location>
</feature>
<dbReference type="Gene3D" id="3.60.21.10">
    <property type="match status" value="1"/>
</dbReference>
<keyword evidence="3" id="KW-1185">Reference proteome</keyword>
<dbReference type="RefSeq" id="WP_233698221.1">
    <property type="nucleotide sequence ID" value="NZ_JAJNBZ010000021.1"/>
</dbReference>
<proteinExistence type="predicted"/>
<dbReference type="EMBL" id="JAJNBZ010000021">
    <property type="protein sequence ID" value="MCE5171874.1"/>
    <property type="molecule type" value="Genomic_DNA"/>
</dbReference>
<accession>A0ABS8YLQ7</accession>
<dbReference type="CDD" id="cd07383">
    <property type="entry name" value="MPP_Dcr2"/>
    <property type="match status" value="1"/>
</dbReference>
<dbReference type="InterPro" id="IPR011230">
    <property type="entry name" value="PAP14/16/28/29"/>
</dbReference>
<organism evidence="2 3">
    <name type="scientific">Paenibacillus profundus</name>
    <dbReference type="NCBI Taxonomy" id="1173085"/>
    <lineage>
        <taxon>Bacteria</taxon>
        <taxon>Bacillati</taxon>
        <taxon>Bacillota</taxon>
        <taxon>Bacilli</taxon>
        <taxon>Bacillales</taxon>
        <taxon>Paenibacillaceae</taxon>
        <taxon>Paenibacillus</taxon>
    </lineage>
</organism>
<dbReference type="InterPro" id="IPR029052">
    <property type="entry name" value="Metallo-depent_PP-like"/>
</dbReference>
<dbReference type="PIRSF" id="PIRSF030250">
    <property type="entry name" value="Ptase_At2g46880"/>
    <property type="match status" value="1"/>
</dbReference>
<evidence type="ECO:0000313" key="2">
    <source>
        <dbReference type="EMBL" id="MCE5171874.1"/>
    </source>
</evidence>
<dbReference type="Proteomes" id="UP001199916">
    <property type="component" value="Unassembled WGS sequence"/>
</dbReference>
<name>A0ABS8YLQ7_9BACL</name>
<dbReference type="PANTHER" id="PTHR32440">
    <property type="entry name" value="PHOSPHATASE DCR2-RELATED-RELATED"/>
    <property type="match status" value="1"/>
</dbReference>
<protein>
    <submittedName>
        <fullName evidence="2">Metallophosphoesterase family protein</fullName>
    </submittedName>
</protein>
<dbReference type="InterPro" id="IPR004843">
    <property type="entry name" value="Calcineurin-like_PHP"/>
</dbReference>
<dbReference type="Pfam" id="PF00149">
    <property type="entry name" value="Metallophos"/>
    <property type="match status" value="1"/>
</dbReference>
<reference evidence="2 3" key="1">
    <citation type="submission" date="2021-11" db="EMBL/GenBank/DDBJ databases">
        <title>Draft genome sequence of Paenibacillus profundus YoMME, a new Gram-positive bacteria with exoelectrogenic properties.</title>
        <authorList>
            <person name="Hubenova Y."/>
            <person name="Hubenova E."/>
            <person name="Manasiev Y."/>
            <person name="Peykov S."/>
            <person name="Mitov M."/>
        </authorList>
    </citation>
    <scope>NUCLEOTIDE SEQUENCE [LARGE SCALE GENOMIC DNA]</scope>
    <source>
        <strain evidence="2 3">YoMME</strain>
    </source>
</reference>
<comment type="caution">
    <text evidence="2">The sequence shown here is derived from an EMBL/GenBank/DDBJ whole genome shotgun (WGS) entry which is preliminary data.</text>
</comment>
<evidence type="ECO:0000259" key="1">
    <source>
        <dbReference type="Pfam" id="PF00149"/>
    </source>
</evidence>
<dbReference type="PANTHER" id="PTHR32440:SF11">
    <property type="entry name" value="METALLOPHOSPHOESTERASE DOMAIN-CONTAINING PROTEIN"/>
    <property type="match status" value="1"/>
</dbReference>
<evidence type="ECO:0000313" key="3">
    <source>
        <dbReference type="Proteomes" id="UP001199916"/>
    </source>
</evidence>
<sequence length="303" mass="33419">MSIPLKFRPDGTFTIVQFTDLHVGGGKDEEDSCTLALTERIIEAEQPDLIVYSGDMLYGKEVEQPIAALRRIAAVPERRQVPFAVIFGNHDAESSATREQLLEGISAYRLSISQSGPMDIHGVGNYSLTVKSSADSSDAALLYLFDSGDMAPASVGGYAWIHPDQVDWYRRESLRYHQQNGSPLPSLAFFHIPIPEYKEAWESGQASGIRHEAVCCPRLNSGLFTAMAEKGDVMGAFAGHDHDNDYVGALHGIRLGYGRVTGYGGYGTLQRGARIIRLLEGQHRFQTWIRLDDGSVARYEHSV</sequence>
<gene>
    <name evidence="2" type="ORF">LQV63_21575</name>
</gene>